<organism evidence="1">
    <name type="scientific">Arundo donax</name>
    <name type="common">Giant reed</name>
    <name type="synonym">Donax arundinaceus</name>
    <dbReference type="NCBI Taxonomy" id="35708"/>
    <lineage>
        <taxon>Eukaryota</taxon>
        <taxon>Viridiplantae</taxon>
        <taxon>Streptophyta</taxon>
        <taxon>Embryophyta</taxon>
        <taxon>Tracheophyta</taxon>
        <taxon>Spermatophyta</taxon>
        <taxon>Magnoliopsida</taxon>
        <taxon>Liliopsida</taxon>
        <taxon>Poales</taxon>
        <taxon>Poaceae</taxon>
        <taxon>PACMAD clade</taxon>
        <taxon>Arundinoideae</taxon>
        <taxon>Arundineae</taxon>
        <taxon>Arundo</taxon>
    </lineage>
</organism>
<evidence type="ECO:0000313" key="1">
    <source>
        <dbReference type="EMBL" id="JAE18660.1"/>
    </source>
</evidence>
<proteinExistence type="predicted"/>
<dbReference type="EMBL" id="GBRH01179236">
    <property type="protein sequence ID" value="JAE18660.1"/>
    <property type="molecule type" value="Transcribed_RNA"/>
</dbReference>
<reference evidence="1" key="1">
    <citation type="submission" date="2014-09" db="EMBL/GenBank/DDBJ databases">
        <authorList>
            <person name="Magalhaes I.L.F."/>
            <person name="Oliveira U."/>
            <person name="Santos F.R."/>
            <person name="Vidigal T.H.D.A."/>
            <person name="Brescovit A.D."/>
            <person name="Santos A.J."/>
        </authorList>
    </citation>
    <scope>NUCLEOTIDE SEQUENCE</scope>
    <source>
        <tissue evidence="1">Shoot tissue taken approximately 20 cm above the soil surface</tissue>
    </source>
</reference>
<name>A0A0A9G0Q3_ARUDO</name>
<sequence>MIAETGLATCKWILPHVGYCFSIVNCSAIMSDFVVYRQHIVVQ</sequence>
<reference evidence="1" key="2">
    <citation type="journal article" date="2015" name="Data Brief">
        <title>Shoot transcriptome of the giant reed, Arundo donax.</title>
        <authorList>
            <person name="Barrero R.A."/>
            <person name="Guerrero F.D."/>
            <person name="Moolhuijzen P."/>
            <person name="Goolsby J.A."/>
            <person name="Tidwell J."/>
            <person name="Bellgard S.E."/>
            <person name="Bellgard M.I."/>
        </authorList>
    </citation>
    <scope>NUCLEOTIDE SEQUENCE</scope>
    <source>
        <tissue evidence="1">Shoot tissue taken approximately 20 cm above the soil surface</tissue>
    </source>
</reference>
<accession>A0A0A9G0Q3</accession>
<dbReference type="AlphaFoldDB" id="A0A0A9G0Q3"/>
<protein>
    <submittedName>
        <fullName evidence="1">Uncharacterized protein</fullName>
    </submittedName>
</protein>